<feature type="domain" description="Heme-copper oxidase subunit III family profile" evidence="8">
    <location>
        <begin position="1"/>
        <end position="183"/>
    </location>
</feature>
<dbReference type="EMBL" id="JBHSLV010000024">
    <property type="protein sequence ID" value="MFC5393892.1"/>
    <property type="molecule type" value="Genomic_DNA"/>
</dbReference>
<evidence type="ECO:0000256" key="2">
    <source>
        <dbReference type="ARBA" id="ARBA00010581"/>
    </source>
</evidence>
<sequence>MNIAIRISAPDTAQSASEGGMELLFWILVWSELIVFGALLGAFMLLAALDPSAITALHGELDLPLAGVATATLLTSGCFAAQATFGHKPRRNLVLAALGGFAFCGLKVAAFSHELPVLAATEGRLAELYMLIVGFHFAHVLFVAGLLLLVAWRPAPRHVATVATVWHLIDLVWLLILPVIYLG</sequence>
<dbReference type="PANTHER" id="PTHR11403">
    <property type="entry name" value="CYTOCHROME C OXIDASE SUBUNIT III"/>
    <property type="match status" value="1"/>
</dbReference>
<gene>
    <name evidence="9" type="ORF">ACFPPC_14695</name>
</gene>
<evidence type="ECO:0000256" key="7">
    <source>
        <dbReference type="SAM" id="Phobius"/>
    </source>
</evidence>
<evidence type="ECO:0000313" key="10">
    <source>
        <dbReference type="Proteomes" id="UP001596104"/>
    </source>
</evidence>
<feature type="transmembrane region" description="Helical" evidence="7">
    <location>
        <begin position="93"/>
        <end position="113"/>
    </location>
</feature>
<reference evidence="10" key="1">
    <citation type="journal article" date="2019" name="Int. J. Syst. Evol. Microbiol.">
        <title>The Global Catalogue of Microorganisms (GCM) 10K type strain sequencing project: providing services to taxonomists for standard genome sequencing and annotation.</title>
        <authorList>
            <consortium name="The Broad Institute Genomics Platform"/>
            <consortium name="The Broad Institute Genome Sequencing Center for Infectious Disease"/>
            <person name="Wu L."/>
            <person name="Ma J."/>
        </authorList>
    </citation>
    <scope>NUCLEOTIDE SEQUENCE [LARGE SCALE GENOMIC DNA]</scope>
    <source>
        <strain evidence="10">CGMCC 1.16326</strain>
    </source>
</reference>
<evidence type="ECO:0000256" key="6">
    <source>
        <dbReference type="RuleBase" id="RU003376"/>
    </source>
</evidence>
<feature type="transmembrane region" description="Helical" evidence="7">
    <location>
        <begin position="159"/>
        <end position="181"/>
    </location>
</feature>
<name>A0ABW0H9G6_9HYPH</name>
<feature type="transmembrane region" description="Helical" evidence="7">
    <location>
        <begin position="128"/>
        <end position="152"/>
    </location>
</feature>
<evidence type="ECO:0000256" key="5">
    <source>
        <dbReference type="ARBA" id="ARBA00023136"/>
    </source>
</evidence>
<feature type="transmembrane region" description="Helical" evidence="7">
    <location>
        <begin position="23"/>
        <end position="49"/>
    </location>
</feature>
<dbReference type="Proteomes" id="UP001596104">
    <property type="component" value="Unassembled WGS sequence"/>
</dbReference>
<evidence type="ECO:0000259" key="8">
    <source>
        <dbReference type="PROSITE" id="PS50253"/>
    </source>
</evidence>
<dbReference type="InterPro" id="IPR024791">
    <property type="entry name" value="Cyt_c/ubiquinol_Oxase_su3"/>
</dbReference>
<dbReference type="PANTHER" id="PTHR11403:SF6">
    <property type="entry name" value="NITRIC OXIDE REDUCTASE SUBUNIT E"/>
    <property type="match status" value="1"/>
</dbReference>
<comment type="caution">
    <text evidence="9">The sequence shown here is derived from an EMBL/GenBank/DDBJ whole genome shotgun (WGS) entry which is preliminary data.</text>
</comment>
<evidence type="ECO:0000313" key="9">
    <source>
        <dbReference type="EMBL" id="MFC5393892.1"/>
    </source>
</evidence>
<accession>A0ABW0H9G6</accession>
<evidence type="ECO:0000256" key="1">
    <source>
        <dbReference type="ARBA" id="ARBA00004141"/>
    </source>
</evidence>
<dbReference type="InterPro" id="IPR035973">
    <property type="entry name" value="Cyt_c_oxidase_su3-like_sf"/>
</dbReference>
<keyword evidence="5 7" id="KW-0472">Membrane</keyword>
<comment type="similarity">
    <text evidence="2 6">Belongs to the cytochrome c oxidase subunit 3 family.</text>
</comment>
<comment type="subcellular location">
    <subcellularLocation>
        <location evidence="6">Cell membrane</location>
        <topology evidence="6">Multi-pass membrane protein</topology>
    </subcellularLocation>
    <subcellularLocation>
        <location evidence="1">Membrane</location>
        <topology evidence="1">Multi-pass membrane protein</topology>
    </subcellularLocation>
</comment>
<keyword evidence="10" id="KW-1185">Reference proteome</keyword>
<protein>
    <submittedName>
        <fullName evidence="9">Cytochrome c oxidase subunit 3 family protein</fullName>
    </submittedName>
</protein>
<dbReference type="Gene3D" id="1.20.120.80">
    <property type="entry name" value="Cytochrome c oxidase, subunit III, four-helix bundle"/>
    <property type="match status" value="1"/>
</dbReference>
<feature type="transmembrane region" description="Helical" evidence="7">
    <location>
        <begin position="61"/>
        <end position="81"/>
    </location>
</feature>
<evidence type="ECO:0000256" key="4">
    <source>
        <dbReference type="ARBA" id="ARBA00022989"/>
    </source>
</evidence>
<dbReference type="PROSITE" id="PS50253">
    <property type="entry name" value="COX3"/>
    <property type="match status" value="1"/>
</dbReference>
<dbReference type="InterPro" id="IPR013833">
    <property type="entry name" value="Cyt_c_oxidase_su3_a-hlx"/>
</dbReference>
<keyword evidence="3 6" id="KW-0812">Transmembrane</keyword>
<organism evidence="9 10">
    <name type="scientific">Bosea vestrisii</name>
    <dbReference type="NCBI Taxonomy" id="151416"/>
    <lineage>
        <taxon>Bacteria</taxon>
        <taxon>Pseudomonadati</taxon>
        <taxon>Pseudomonadota</taxon>
        <taxon>Alphaproteobacteria</taxon>
        <taxon>Hyphomicrobiales</taxon>
        <taxon>Boseaceae</taxon>
        <taxon>Bosea</taxon>
    </lineage>
</organism>
<keyword evidence="4 7" id="KW-1133">Transmembrane helix</keyword>
<proteinExistence type="inferred from homology"/>
<dbReference type="InterPro" id="IPR000298">
    <property type="entry name" value="Cyt_c_oxidase-like_su3"/>
</dbReference>
<dbReference type="SUPFAM" id="SSF81452">
    <property type="entry name" value="Cytochrome c oxidase subunit III-like"/>
    <property type="match status" value="1"/>
</dbReference>
<evidence type="ECO:0000256" key="3">
    <source>
        <dbReference type="ARBA" id="ARBA00022692"/>
    </source>
</evidence>
<dbReference type="RefSeq" id="WP_244624222.1">
    <property type="nucleotide sequence ID" value="NZ_JBHSLV010000024.1"/>
</dbReference>